<reference evidence="1 2" key="2">
    <citation type="submission" date="2018-11" db="EMBL/GenBank/DDBJ databases">
        <authorList>
            <consortium name="Pathogen Informatics"/>
        </authorList>
    </citation>
    <scope>NUCLEOTIDE SEQUENCE [LARGE SCALE GENOMIC DNA]</scope>
</reference>
<accession>A0A183HX86</accession>
<reference evidence="3" key="1">
    <citation type="submission" date="2016-06" db="UniProtKB">
        <authorList>
            <consortium name="WormBaseParasite"/>
        </authorList>
    </citation>
    <scope>IDENTIFICATION</scope>
</reference>
<proteinExistence type="predicted"/>
<organism evidence="3">
    <name type="scientific">Onchocerca flexuosa</name>
    <dbReference type="NCBI Taxonomy" id="387005"/>
    <lineage>
        <taxon>Eukaryota</taxon>
        <taxon>Metazoa</taxon>
        <taxon>Ecdysozoa</taxon>
        <taxon>Nematoda</taxon>
        <taxon>Chromadorea</taxon>
        <taxon>Rhabditida</taxon>
        <taxon>Spirurina</taxon>
        <taxon>Spiruromorpha</taxon>
        <taxon>Filarioidea</taxon>
        <taxon>Onchocercidae</taxon>
        <taxon>Onchocerca</taxon>
    </lineage>
</organism>
<evidence type="ECO:0000313" key="2">
    <source>
        <dbReference type="Proteomes" id="UP000267606"/>
    </source>
</evidence>
<evidence type="ECO:0000313" key="3">
    <source>
        <dbReference type="WBParaSite" id="OFLC_0001209801-mRNA-1"/>
    </source>
</evidence>
<dbReference type="AlphaFoldDB" id="A0A183HX86"/>
<protein>
    <submittedName>
        <fullName evidence="3">RES domain-containing protein</fullName>
    </submittedName>
</protein>
<dbReference type="EMBL" id="UZAJ01018341">
    <property type="protein sequence ID" value="VDO81915.1"/>
    <property type="molecule type" value="Genomic_DNA"/>
</dbReference>
<dbReference type="STRING" id="387005.A0A183HX86"/>
<sequence length="79" mass="8725">MFETASENGFRCSLCRPQGNAGSDAFNVLVCDNVTMNKCALEVLHLRSGGTLFRYPSSADSVYDFPSYFFAPRSHSFEG</sequence>
<dbReference type="WBParaSite" id="OFLC_0001209801-mRNA-1">
    <property type="protein sequence ID" value="OFLC_0001209801-mRNA-1"/>
    <property type="gene ID" value="OFLC_0001209801"/>
</dbReference>
<dbReference type="Proteomes" id="UP000267606">
    <property type="component" value="Unassembled WGS sequence"/>
</dbReference>
<name>A0A183HX86_9BILA</name>
<evidence type="ECO:0000313" key="1">
    <source>
        <dbReference type="EMBL" id="VDO81915.1"/>
    </source>
</evidence>
<keyword evidence="2" id="KW-1185">Reference proteome</keyword>
<gene>
    <name evidence="1" type="ORF">OFLC_LOCUS12100</name>
</gene>